<evidence type="ECO:0000256" key="1">
    <source>
        <dbReference type="ARBA" id="ARBA00023172"/>
    </source>
</evidence>
<sequence>MKFFKYAAKEFRIDPRQLKTEHVEAYFHHKITERLNRGVEPKVIAKRIDNELSHLKFFAWWISKPNCIPKFSKIMKAETFRLENCPMSNFRSSHTDTSALRKKVNDAFKINDYLGVQVMAMAYFGLRPAESVSLEHQESFCSEGGRPFIHVLKGSKGGKPRKILMKTVDQHDAFEQLSSFCTERGIELFRNPNLSVQEALRLQRKQLVEELGLSKEVFEGSAYSMRHSFASRMMDGYNPNGERSSLEVSEDLGHHRTEVTAVYVGNMERAGEDTIPGLLTALVSNPMHSSTKDRLKMFFRELLVSHTFLGFSLLFWCAYTHNEGRDLEALAARKQAILGKKRNLYTEEVLMEKLSSISTKSTAEQFLIQFNQCCPADWIEKNVMAPFDANLFFK</sequence>
<name>F3QJS6_9BURK</name>
<evidence type="ECO:0000259" key="2">
    <source>
        <dbReference type="PROSITE" id="PS51898"/>
    </source>
</evidence>
<keyword evidence="1" id="KW-0233">DNA recombination</keyword>
<dbReference type="GO" id="GO:0015074">
    <property type="term" value="P:DNA integration"/>
    <property type="evidence" value="ECO:0007669"/>
    <property type="project" value="InterPro"/>
</dbReference>
<comment type="caution">
    <text evidence="3">The sequence shown here is derived from an EMBL/GenBank/DDBJ whole genome shotgun (WGS) entry which is preliminary data.</text>
</comment>
<accession>F3QJS6</accession>
<dbReference type="InterPro" id="IPR002104">
    <property type="entry name" value="Integrase_catalytic"/>
</dbReference>
<dbReference type="Proteomes" id="UP000005156">
    <property type="component" value="Unassembled WGS sequence"/>
</dbReference>
<gene>
    <name evidence="3" type="ORF">HMPREF9439_01181</name>
</gene>
<evidence type="ECO:0000313" key="3">
    <source>
        <dbReference type="EMBL" id="EGG55211.1"/>
    </source>
</evidence>
<dbReference type="GO" id="GO:0003677">
    <property type="term" value="F:DNA binding"/>
    <property type="evidence" value="ECO:0007669"/>
    <property type="project" value="InterPro"/>
</dbReference>
<dbReference type="GO" id="GO:0006310">
    <property type="term" value="P:DNA recombination"/>
    <property type="evidence" value="ECO:0007669"/>
    <property type="project" value="UniProtKB-KW"/>
</dbReference>
<dbReference type="SUPFAM" id="SSF56349">
    <property type="entry name" value="DNA breaking-rejoining enzymes"/>
    <property type="match status" value="1"/>
</dbReference>
<dbReference type="HOGENOM" id="CLU_699892_0_0_4"/>
<dbReference type="InterPro" id="IPR013762">
    <property type="entry name" value="Integrase-like_cat_sf"/>
</dbReference>
<dbReference type="EMBL" id="AFBP01000027">
    <property type="protein sequence ID" value="EGG55211.1"/>
    <property type="molecule type" value="Genomic_DNA"/>
</dbReference>
<keyword evidence="4" id="KW-1185">Reference proteome</keyword>
<dbReference type="Gene3D" id="1.10.443.10">
    <property type="entry name" value="Intergrase catalytic core"/>
    <property type="match status" value="1"/>
</dbReference>
<proteinExistence type="predicted"/>
<dbReference type="AlphaFoldDB" id="F3QJS6"/>
<dbReference type="PROSITE" id="PS51898">
    <property type="entry name" value="TYR_RECOMBINASE"/>
    <property type="match status" value="1"/>
</dbReference>
<dbReference type="eggNOG" id="COG0582">
    <property type="taxonomic scope" value="Bacteria"/>
</dbReference>
<dbReference type="InterPro" id="IPR011010">
    <property type="entry name" value="DNA_brk_join_enz"/>
</dbReference>
<feature type="domain" description="Tyr recombinase" evidence="2">
    <location>
        <begin position="86"/>
        <end position="276"/>
    </location>
</feature>
<protein>
    <submittedName>
        <fullName evidence="3">Site-specific recombinase, phage integrase family</fullName>
    </submittedName>
</protein>
<organism evidence="3 4">
    <name type="scientific">Parasutterella excrementihominis YIT 11859</name>
    <dbReference type="NCBI Taxonomy" id="762966"/>
    <lineage>
        <taxon>Bacteria</taxon>
        <taxon>Pseudomonadati</taxon>
        <taxon>Pseudomonadota</taxon>
        <taxon>Betaproteobacteria</taxon>
        <taxon>Burkholderiales</taxon>
        <taxon>Sutterellaceae</taxon>
        <taxon>Parasutterella</taxon>
    </lineage>
</organism>
<reference evidence="3 4" key="1">
    <citation type="submission" date="2011-02" db="EMBL/GenBank/DDBJ databases">
        <authorList>
            <person name="Weinstock G."/>
            <person name="Sodergren E."/>
            <person name="Clifton S."/>
            <person name="Fulton L."/>
            <person name="Fulton B."/>
            <person name="Courtney L."/>
            <person name="Fronick C."/>
            <person name="Harrison M."/>
            <person name="Strong C."/>
            <person name="Farmer C."/>
            <person name="Delahaunty K."/>
            <person name="Markovic C."/>
            <person name="Hall O."/>
            <person name="Minx P."/>
            <person name="Tomlinson C."/>
            <person name="Mitreva M."/>
            <person name="Hou S."/>
            <person name="Chen J."/>
            <person name="Wollam A."/>
            <person name="Pepin K.H."/>
            <person name="Johnson M."/>
            <person name="Bhonagiri V."/>
            <person name="Zhang X."/>
            <person name="Suruliraj S."/>
            <person name="Warren W."/>
            <person name="Chinwalla A."/>
            <person name="Mardis E.R."/>
            <person name="Wilson R.K."/>
        </authorList>
    </citation>
    <scope>NUCLEOTIDE SEQUENCE [LARGE SCALE GENOMIC DNA]</scope>
    <source>
        <strain evidence="3 4">YIT 11859</strain>
    </source>
</reference>
<evidence type="ECO:0000313" key="4">
    <source>
        <dbReference type="Proteomes" id="UP000005156"/>
    </source>
</evidence>